<name>A0ACC1CK32_9NEOP</name>
<evidence type="ECO:0000313" key="1">
    <source>
        <dbReference type="EMBL" id="KAJ0171948.1"/>
    </source>
</evidence>
<keyword evidence="2" id="KW-1185">Reference proteome</keyword>
<protein>
    <submittedName>
        <fullName evidence="1">Uncharacterized protein</fullName>
    </submittedName>
</protein>
<proteinExistence type="predicted"/>
<dbReference type="Proteomes" id="UP000824533">
    <property type="component" value="Linkage Group LG23"/>
</dbReference>
<reference evidence="1 2" key="1">
    <citation type="journal article" date="2021" name="Front. Genet.">
        <title>Chromosome-Level Genome Assembly Reveals Significant Gene Expansion in the Toll and IMD Signaling Pathways of Dendrolimus kikuchii.</title>
        <authorList>
            <person name="Zhou J."/>
            <person name="Wu P."/>
            <person name="Xiong Z."/>
            <person name="Liu N."/>
            <person name="Zhao N."/>
            <person name="Ji M."/>
            <person name="Qiu Y."/>
            <person name="Yang B."/>
        </authorList>
    </citation>
    <scope>NUCLEOTIDE SEQUENCE [LARGE SCALE GENOMIC DNA]</scope>
    <source>
        <strain evidence="1">Ann1</strain>
    </source>
</reference>
<organism evidence="1 2">
    <name type="scientific">Dendrolimus kikuchii</name>
    <dbReference type="NCBI Taxonomy" id="765133"/>
    <lineage>
        <taxon>Eukaryota</taxon>
        <taxon>Metazoa</taxon>
        <taxon>Ecdysozoa</taxon>
        <taxon>Arthropoda</taxon>
        <taxon>Hexapoda</taxon>
        <taxon>Insecta</taxon>
        <taxon>Pterygota</taxon>
        <taxon>Neoptera</taxon>
        <taxon>Endopterygota</taxon>
        <taxon>Lepidoptera</taxon>
        <taxon>Glossata</taxon>
        <taxon>Ditrysia</taxon>
        <taxon>Bombycoidea</taxon>
        <taxon>Lasiocampidae</taxon>
        <taxon>Dendrolimus</taxon>
    </lineage>
</organism>
<gene>
    <name evidence="1" type="ORF">K1T71_012711</name>
</gene>
<sequence length="871" mass="98860">MSSKDKWVRRFTVDETAKHKNGFTIYKITSVLFPIESPEAVTAVSVWKRYSDVQRLHKSMRSLHAGLHLRGTFPALPKYSYFRRFSQDVISERAQTIKALLEFVAEHRLLFTSTDFVNFLQTGYPEPEARSGGVIEAIRSSLHLPIEETPPLEYQTDDDDARSPSHQAQPDIMQANRDETDFISQIPIYEAADVEIRQSPIDKPKITTADSYESINSLDSIDSDLYDELSKVTIDKSKPTIKNNVLPDLINFDVPSTSKLNSSFENSSKFENTSAFGSSSKFENYEPKTKETDTLSLNSNLCSSSSMYDFESRRSSSRLSLCSKQSVLSLSNVECKTRTEDSYVFEAGYMLNLAAKCENMGDYQRAFDCYKSGIEKMLIGVQTDSDAQRRALIKEKTNKYLSYAEAIYKNHLCDSERSLLPERDESMSRSVHCPIPLSMLKRSYDELSLYRVLAILGSSIMLVLHQAEQNCYAMKVIRKVPKNLTEFDEYFLQRTNETRTPILPTVIPYMVPLHAYIETTNLIFLILAYAPGEKLFSYIKNYAKSKPNTPAREVNLENVFTEPKTKNIDIENDNIDRVNPTVSIQSSPIDVAQSQRKISVQIENETKNNNMDARNNENNDLTVTELVMNSQKLLLNVDRALSNGDKTDKKIDSDIDGVRVLDNEMNRACEVTVRNVTPTYTLPLQPRDVLPPSAVCKWGAEILTAIESLHNSGVICRDLNPSNILLGDRGQVILTYFMHYPGEDMRLDRLRRAPQPDLFVAPELYGVGAVEGEAACGEGVCDFWSYGAVMYELLCGVPLSYYHRSTFTSHTILQMPDGLPMEVQSLLTQLLTYEPSERLGSGKDGIEEIKRHPYFKSIDWQYIYDSWIVPD</sequence>
<dbReference type="EMBL" id="CM034409">
    <property type="protein sequence ID" value="KAJ0171948.1"/>
    <property type="molecule type" value="Genomic_DNA"/>
</dbReference>
<comment type="caution">
    <text evidence="1">The sequence shown here is derived from an EMBL/GenBank/DDBJ whole genome shotgun (WGS) entry which is preliminary data.</text>
</comment>
<evidence type="ECO:0000313" key="2">
    <source>
        <dbReference type="Proteomes" id="UP000824533"/>
    </source>
</evidence>
<accession>A0ACC1CK32</accession>